<accession>A0A251PNG7</accession>
<gene>
    <name evidence="1" type="ORF">PRUPE_4G202400</name>
</gene>
<organism evidence="1 2">
    <name type="scientific">Prunus persica</name>
    <name type="common">Peach</name>
    <name type="synonym">Amygdalus persica</name>
    <dbReference type="NCBI Taxonomy" id="3760"/>
    <lineage>
        <taxon>Eukaryota</taxon>
        <taxon>Viridiplantae</taxon>
        <taxon>Streptophyta</taxon>
        <taxon>Embryophyta</taxon>
        <taxon>Tracheophyta</taxon>
        <taxon>Spermatophyta</taxon>
        <taxon>Magnoliopsida</taxon>
        <taxon>eudicotyledons</taxon>
        <taxon>Gunneridae</taxon>
        <taxon>Pentapetalae</taxon>
        <taxon>rosids</taxon>
        <taxon>fabids</taxon>
        <taxon>Rosales</taxon>
        <taxon>Rosaceae</taxon>
        <taxon>Amygdaloideae</taxon>
        <taxon>Amygdaleae</taxon>
        <taxon>Prunus</taxon>
    </lineage>
</organism>
<dbReference type="Gramene" id="ONI13103">
    <property type="protein sequence ID" value="ONI13103"/>
    <property type="gene ID" value="PRUPE_4G202400"/>
</dbReference>
<reference evidence="1 2" key="1">
    <citation type="journal article" date="2013" name="Nat. Genet.">
        <title>The high-quality draft genome of peach (Prunus persica) identifies unique patterns of genetic diversity, domestication and genome evolution.</title>
        <authorList>
            <consortium name="International Peach Genome Initiative"/>
            <person name="Verde I."/>
            <person name="Abbott A.G."/>
            <person name="Scalabrin S."/>
            <person name="Jung S."/>
            <person name="Shu S."/>
            <person name="Marroni F."/>
            <person name="Zhebentyayeva T."/>
            <person name="Dettori M.T."/>
            <person name="Grimwood J."/>
            <person name="Cattonaro F."/>
            <person name="Zuccolo A."/>
            <person name="Rossini L."/>
            <person name="Jenkins J."/>
            <person name="Vendramin E."/>
            <person name="Meisel L.A."/>
            <person name="Decroocq V."/>
            <person name="Sosinski B."/>
            <person name="Prochnik S."/>
            <person name="Mitros T."/>
            <person name="Policriti A."/>
            <person name="Cipriani G."/>
            <person name="Dondini L."/>
            <person name="Ficklin S."/>
            <person name="Goodstein D.M."/>
            <person name="Xuan P."/>
            <person name="Del Fabbro C."/>
            <person name="Aramini V."/>
            <person name="Copetti D."/>
            <person name="Gonzalez S."/>
            <person name="Horner D.S."/>
            <person name="Falchi R."/>
            <person name="Lucas S."/>
            <person name="Mica E."/>
            <person name="Maldonado J."/>
            <person name="Lazzari B."/>
            <person name="Bielenberg D."/>
            <person name="Pirona R."/>
            <person name="Miculan M."/>
            <person name="Barakat A."/>
            <person name="Testolin R."/>
            <person name="Stella A."/>
            <person name="Tartarini S."/>
            <person name="Tonutti P."/>
            <person name="Arus P."/>
            <person name="Orellana A."/>
            <person name="Wells C."/>
            <person name="Main D."/>
            <person name="Vizzotto G."/>
            <person name="Silva H."/>
            <person name="Salamini F."/>
            <person name="Schmutz J."/>
            <person name="Morgante M."/>
            <person name="Rokhsar D.S."/>
        </authorList>
    </citation>
    <scope>NUCLEOTIDE SEQUENCE [LARGE SCALE GENOMIC DNA]</scope>
    <source>
        <strain evidence="2">cv. Nemared</strain>
    </source>
</reference>
<name>A0A251PNG7_PRUPE</name>
<dbReference type="EMBL" id="CM007654">
    <property type="protein sequence ID" value="ONI13103.1"/>
    <property type="molecule type" value="Genomic_DNA"/>
</dbReference>
<sequence>MVFLSREGNQISFFYCRASDILVLQGNPGGFFSLGNQMVEIIPAAVLFFFQKFQAKQSEPGILKTFQKQWPKFTVWM</sequence>
<protein>
    <submittedName>
        <fullName evidence="1">Uncharacterized protein</fullName>
    </submittedName>
</protein>
<dbReference type="Proteomes" id="UP000006882">
    <property type="component" value="Chromosome G4"/>
</dbReference>
<keyword evidence="2" id="KW-1185">Reference proteome</keyword>
<evidence type="ECO:0000313" key="1">
    <source>
        <dbReference type="EMBL" id="ONI13103.1"/>
    </source>
</evidence>
<proteinExistence type="predicted"/>
<dbReference type="AlphaFoldDB" id="A0A251PNG7"/>
<evidence type="ECO:0000313" key="2">
    <source>
        <dbReference type="Proteomes" id="UP000006882"/>
    </source>
</evidence>